<dbReference type="PROSITE" id="PS50093">
    <property type="entry name" value="PKD"/>
    <property type="match status" value="1"/>
</dbReference>
<evidence type="ECO:0000259" key="2">
    <source>
        <dbReference type="PROSITE" id="PS50093"/>
    </source>
</evidence>
<dbReference type="PROSITE" id="PS51820">
    <property type="entry name" value="PA14"/>
    <property type="match status" value="4"/>
</dbReference>
<gene>
    <name evidence="4" type="ORF">GCM10011383_04130</name>
</gene>
<keyword evidence="1" id="KW-0732">Signal</keyword>
<feature type="domain" description="PA14" evidence="3">
    <location>
        <begin position="885"/>
        <end position="1021"/>
    </location>
</feature>
<keyword evidence="5" id="KW-1185">Reference proteome</keyword>
<reference evidence="5" key="1">
    <citation type="journal article" date="2019" name="Int. J. Syst. Evol. Microbiol.">
        <title>The Global Catalogue of Microorganisms (GCM) 10K type strain sequencing project: providing services to taxonomists for standard genome sequencing and annotation.</title>
        <authorList>
            <consortium name="The Broad Institute Genomics Platform"/>
            <consortium name="The Broad Institute Genome Sequencing Center for Infectious Disease"/>
            <person name="Wu L."/>
            <person name="Ma J."/>
        </authorList>
    </citation>
    <scope>NUCLEOTIDE SEQUENCE [LARGE SCALE GENOMIC DNA]</scope>
    <source>
        <strain evidence="5">CGMCC 1.15197</strain>
    </source>
</reference>
<evidence type="ECO:0000313" key="5">
    <source>
        <dbReference type="Proteomes" id="UP000632273"/>
    </source>
</evidence>
<dbReference type="Gene3D" id="2.60.40.10">
    <property type="entry name" value="Immunoglobulins"/>
    <property type="match status" value="1"/>
</dbReference>
<dbReference type="Pfam" id="PF18962">
    <property type="entry name" value="Por_Secre_tail"/>
    <property type="match status" value="1"/>
</dbReference>
<dbReference type="InterPro" id="IPR011658">
    <property type="entry name" value="PA14_dom"/>
</dbReference>
<organism evidence="4 5">
    <name type="scientific">Hymenobacter cavernae</name>
    <dbReference type="NCBI Taxonomy" id="2044852"/>
    <lineage>
        <taxon>Bacteria</taxon>
        <taxon>Pseudomonadati</taxon>
        <taxon>Bacteroidota</taxon>
        <taxon>Cytophagia</taxon>
        <taxon>Cytophagales</taxon>
        <taxon>Hymenobacteraceae</taxon>
        <taxon>Hymenobacter</taxon>
    </lineage>
</organism>
<sequence>MKHKLLLILIFLALTGGQLLLAQAPPSGFSSVTISEGWNEAVGLAFNQSGSHMFVWERPGKVWVAGNGQRQLLLDISEEVGAWRDFGLLGFALHPQFETNGYFYVLYTVDRHHLLNYGTSSYNPQYDEYYNATINRVTRYTAIRNESSYTVNPASRKVLLGATKETGIPVLHMSHGPGSLVFGTDGSLFVSCGDGASYESADVGSASESYFTQALADGIIPPEQNVGALRAQQLESYNGKVLRIDPETGNGIVNNPFYRPSFPGAAQSKVWALGLRNPFRIALKPGSGSATDPGVLYIGDVGFDTWEEVNIAVRPGMNFGWPLFEGLTKQELYWPKKTGNPYTPTGIAGCAQSYFYFQDLIQQETPTGSATFSNPCATNQAVPAGITTFVHSRPSIDWRHLPMGPARTGTFTGGIASEINIGAPGSPVAGAQFGGSSGMVGGFYTHSSFPAEYRNTCFFGDYASGWIRSLSTDASNKPVAVRNFINDGAVVVAMATHPTDGGLYYVNFWPSEIRKVVYNAPVNTAPVAIATADKTYGNGPLTVQFTGNSSRDPDGETLMYLWNFGDGTTSSLANPAHTFPGGSPTNYTVTLMVKDNASSAQTSLVISANNTPPRVTITSLSDGAKYPLTSTTNYPLRAAVADQEQSSGQLSYQWQTSLHHDDHVHPDPVITSPEATTTISPLGCGTEVYYYQVRLTVTDDLGLATTQDVKLYPDCSSTNLRTPENPVNTVAGLDYKYYEGFWEAVPGFGTLTPLKTGTTTTFELTPQQRDYGFSFQFTGYITVPADGQYTFSTNSDDGSLLYIGSTLVVNNDGSHDSQERNGTIGLKAGTHAFMVAYLQGYGSQNLQVSYAGPSFSKTSIPATALRRVASTTPLSNLRTPENPTGTVAGLDYKYYEGSWNTLPNFAALTPTKSGTVATPSLTVAERENAYALQYTGYITVPADGQYTFYTNSDDGSRLYIGSTLVVDNDGLHGDQELNGTVGLQAGTHAFTVTFFENDGGQTLQVSYAGPGVGKQIVPASAYKRAAGATPPSNLRTPENPTGTVAGLDYKYYEGYWNALPNFSALTPAKSGTIAIPGLVAAERENAYALQYTGYITVPADGQYTFYTNSDDGSRLYIGSTLVVDNDGLHGSRELNGTIGLQAGTHAFTVAFFENDGGQILEVSYAGPSVGKQIVPASAYKRAAGATPPSNLRTPENPANTVAGLDYKYYEGFWDVLPSFTSLAPLKSNSTALMDLGARQRDYGYAFQYTGYVSVPTDGQYTFFTSSDDGSQLYIGSTLVVDNNGSHDTREASGAIGLQAGTHAFTVTYFQNGGGQNLAVHYQGPSLVKQAIPASALRRVVNGAARASAAVALPASISERKTHSMLEVYPNPLTERGTIHFRAQKDGPAQVYLYNELGALISTIYQENVVSGQEYYLPLSTEHLSTGVYLCRLISNGRAENMRITIVR</sequence>
<dbReference type="SMART" id="SM00089">
    <property type="entry name" value="PKD"/>
    <property type="match status" value="1"/>
</dbReference>
<dbReference type="InterPro" id="IPR011041">
    <property type="entry name" value="Quinoprot_gluc/sorb_DH_b-prop"/>
</dbReference>
<evidence type="ECO:0000313" key="4">
    <source>
        <dbReference type="EMBL" id="GGE96521.1"/>
    </source>
</evidence>
<dbReference type="SUPFAM" id="SSF56988">
    <property type="entry name" value="Anthrax protective antigen"/>
    <property type="match status" value="4"/>
</dbReference>
<dbReference type="InterPro" id="IPR013783">
    <property type="entry name" value="Ig-like_fold"/>
</dbReference>
<dbReference type="RefSeq" id="WP_188810440.1">
    <property type="nucleotide sequence ID" value="NZ_BMHT01000001.1"/>
</dbReference>
<feature type="domain" description="PA14" evidence="3">
    <location>
        <begin position="1042"/>
        <end position="1178"/>
    </location>
</feature>
<dbReference type="Pfam" id="PF07995">
    <property type="entry name" value="GSDH"/>
    <property type="match status" value="1"/>
</dbReference>
<accession>A0ABQ1TLH5</accession>
<dbReference type="InterPro" id="IPR000601">
    <property type="entry name" value="PKD_dom"/>
</dbReference>
<dbReference type="InterPro" id="IPR012938">
    <property type="entry name" value="Glc/Sorbosone_DH"/>
</dbReference>
<evidence type="ECO:0008006" key="6">
    <source>
        <dbReference type="Google" id="ProtNLM"/>
    </source>
</evidence>
<evidence type="ECO:0000256" key="1">
    <source>
        <dbReference type="SAM" id="SignalP"/>
    </source>
</evidence>
<dbReference type="NCBIfam" id="TIGR04183">
    <property type="entry name" value="Por_Secre_tail"/>
    <property type="match status" value="1"/>
</dbReference>
<dbReference type="Gene3D" id="2.60.120.380">
    <property type="match status" value="4"/>
</dbReference>
<dbReference type="InterPro" id="IPR011042">
    <property type="entry name" value="6-blade_b-propeller_TolB-like"/>
</dbReference>
<dbReference type="Gene3D" id="2.120.10.30">
    <property type="entry name" value="TolB, C-terminal domain"/>
    <property type="match status" value="1"/>
</dbReference>
<feature type="domain" description="PKD" evidence="2">
    <location>
        <begin position="526"/>
        <end position="603"/>
    </location>
</feature>
<comment type="caution">
    <text evidence="4">The sequence shown here is derived from an EMBL/GenBank/DDBJ whole genome shotgun (WGS) entry which is preliminary data.</text>
</comment>
<dbReference type="EMBL" id="BMHT01000001">
    <property type="protein sequence ID" value="GGE96521.1"/>
    <property type="molecule type" value="Genomic_DNA"/>
</dbReference>
<dbReference type="InterPro" id="IPR022409">
    <property type="entry name" value="PKD/Chitinase_dom"/>
</dbReference>
<evidence type="ECO:0000259" key="3">
    <source>
        <dbReference type="PROSITE" id="PS51820"/>
    </source>
</evidence>
<dbReference type="PANTHER" id="PTHR19328:SF13">
    <property type="entry name" value="HIPL1 PROTEIN"/>
    <property type="match status" value="1"/>
</dbReference>
<feature type="signal peptide" evidence="1">
    <location>
        <begin position="1"/>
        <end position="22"/>
    </location>
</feature>
<dbReference type="SUPFAM" id="SSF50952">
    <property type="entry name" value="Soluble quinoprotein glucose dehydrogenase"/>
    <property type="match status" value="1"/>
</dbReference>
<dbReference type="CDD" id="cd00146">
    <property type="entry name" value="PKD"/>
    <property type="match status" value="1"/>
</dbReference>
<protein>
    <recommendedName>
        <fullName evidence="6">PKD domain-containing protein</fullName>
    </recommendedName>
</protein>
<feature type="chain" id="PRO_5047085402" description="PKD domain-containing protein" evidence="1">
    <location>
        <begin position="23"/>
        <end position="1447"/>
    </location>
</feature>
<dbReference type="SMART" id="SM00758">
    <property type="entry name" value="PA14"/>
    <property type="match status" value="4"/>
</dbReference>
<feature type="domain" description="PA14" evidence="3">
    <location>
        <begin position="728"/>
        <end position="864"/>
    </location>
</feature>
<dbReference type="InterPro" id="IPR026444">
    <property type="entry name" value="Secre_tail"/>
</dbReference>
<dbReference type="InterPro" id="IPR037524">
    <property type="entry name" value="PA14/GLEYA"/>
</dbReference>
<dbReference type="Pfam" id="PF07691">
    <property type="entry name" value="PA14"/>
    <property type="match status" value="4"/>
</dbReference>
<dbReference type="Pfam" id="PF18911">
    <property type="entry name" value="PKD_4"/>
    <property type="match status" value="1"/>
</dbReference>
<proteinExistence type="predicted"/>
<dbReference type="Proteomes" id="UP000632273">
    <property type="component" value="Unassembled WGS sequence"/>
</dbReference>
<dbReference type="SUPFAM" id="SSF49299">
    <property type="entry name" value="PKD domain"/>
    <property type="match status" value="1"/>
</dbReference>
<name>A0ABQ1TLH5_9BACT</name>
<dbReference type="InterPro" id="IPR035986">
    <property type="entry name" value="PKD_dom_sf"/>
</dbReference>
<dbReference type="PANTHER" id="PTHR19328">
    <property type="entry name" value="HEDGEHOG-INTERACTING PROTEIN"/>
    <property type="match status" value="1"/>
</dbReference>
<feature type="domain" description="PA14" evidence="3">
    <location>
        <begin position="1199"/>
        <end position="1335"/>
    </location>
</feature>